<gene>
    <name evidence="1" type="ORF">V8G54_014973</name>
</gene>
<dbReference type="AlphaFoldDB" id="A0AAQ3RZ22"/>
<reference evidence="1 2" key="1">
    <citation type="journal article" date="2023" name="Life. Sci Alliance">
        <title>Evolutionary insights into 3D genome organization and epigenetic landscape of Vigna mungo.</title>
        <authorList>
            <person name="Junaid A."/>
            <person name="Singh B."/>
            <person name="Bhatia S."/>
        </authorList>
    </citation>
    <scope>NUCLEOTIDE SEQUENCE [LARGE SCALE GENOMIC DNA]</scope>
    <source>
        <strain evidence="1">Urdbean</strain>
    </source>
</reference>
<keyword evidence="2" id="KW-1185">Reference proteome</keyword>
<organism evidence="1 2">
    <name type="scientific">Vigna mungo</name>
    <name type="common">Black gram</name>
    <name type="synonym">Phaseolus mungo</name>
    <dbReference type="NCBI Taxonomy" id="3915"/>
    <lineage>
        <taxon>Eukaryota</taxon>
        <taxon>Viridiplantae</taxon>
        <taxon>Streptophyta</taxon>
        <taxon>Embryophyta</taxon>
        <taxon>Tracheophyta</taxon>
        <taxon>Spermatophyta</taxon>
        <taxon>Magnoliopsida</taxon>
        <taxon>eudicotyledons</taxon>
        <taxon>Gunneridae</taxon>
        <taxon>Pentapetalae</taxon>
        <taxon>rosids</taxon>
        <taxon>fabids</taxon>
        <taxon>Fabales</taxon>
        <taxon>Fabaceae</taxon>
        <taxon>Papilionoideae</taxon>
        <taxon>50 kb inversion clade</taxon>
        <taxon>NPAAA clade</taxon>
        <taxon>indigoferoid/millettioid clade</taxon>
        <taxon>Phaseoleae</taxon>
        <taxon>Vigna</taxon>
    </lineage>
</organism>
<sequence length="159" mass="18353">MDDGDPSLSDKEEENDEEDVADILLRIPIVDAPILVFVCFHKAFRSELDHLRLLAETASLENEPRRCRQLILQLQRSITVIFLALDAHVKNVVCAYSLEHNSTSELFGSVFHFLEELMVPKENISKLFQELVYCIGILQTYIYKHMLKEEKQVAVCNFL</sequence>
<accession>A0AAQ3RZ22</accession>
<protein>
    <submittedName>
        <fullName evidence="1">Uncharacterized protein</fullName>
    </submittedName>
</protein>
<dbReference type="EMBL" id="CP144696">
    <property type="protein sequence ID" value="WVZ10443.1"/>
    <property type="molecule type" value="Genomic_DNA"/>
</dbReference>
<evidence type="ECO:0000313" key="1">
    <source>
        <dbReference type="EMBL" id="WVZ10443.1"/>
    </source>
</evidence>
<evidence type="ECO:0000313" key="2">
    <source>
        <dbReference type="Proteomes" id="UP001374535"/>
    </source>
</evidence>
<proteinExistence type="predicted"/>
<name>A0AAQ3RZ22_VIGMU</name>
<dbReference type="Proteomes" id="UP001374535">
    <property type="component" value="Chromosome 5"/>
</dbReference>